<reference evidence="1" key="1">
    <citation type="submission" date="2019-04" db="EMBL/GenBank/DDBJ databases">
        <title>Microbes associate with the intestines of laboratory mice.</title>
        <authorList>
            <person name="Navarre W."/>
            <person name="Wong E."/>
            <person name="Huang K."/>
            <person name="Tropini C."/>
            <person name="Ng K."/>
            <person name="Yu B."/>
        </authorList>
    </citation>
    <scope>NUCLEOTIDE SEQUENCE</scope>
    <source>
        <strain evidence="1">NM09_H32</strain>
    </source>
</reference>
<protein>
    <submittedName>
        <fullName evidence="1">Uncharacterized protein</fullName>
    </submittedName>
</protein>
<sequence>MVISREDLIRDFEKILPRLDEEEVFILQGGHIVAKLCVPCGPGSQDEKVEMRSMRTMNL</sequence>
<comment type="caution">
    <text evidence="1">The sequence shown here is derived from an EMBL/GenBank/DDBJ whole genome shotgun (WGS) entry which is preliminary data.</text>
</comment>
<keyword evidence="2" id="KW-1185">Reference proteome</keyword>
<name>A0AC61R9C9_9FIRM</name>
<proteinExistence type="predicted"/>
<organism evidence="1 2">
    <name type="scientific">Dubosiella muris</name>
    <dbReference type="NCBI Taxonomy" id="3038133"/>
    <lineage>
        <taxon>Bacteria</taxon>
        <taxon>Bacillati</taxon>
        <taxon>Bacillota</taxon>
        <taxon>Erysipelotrichia</taxon>
        <taxon>Erysipelotrichales</taxon>
        <taxon>Erysipelotrichaceae</taxon>
        <taxon>Dubosiella</taxon>
    </lineage>
</organism>
<evidence type="ECO:0000313" key="1">
    <source>
        <dbReference type="EMBL" id="TGY66581.1"/>
    </source>
</evidence>
<dbReference type="EMBL" id="SRYG01000005">
    <property type="protein sequence ID" value="TGY66581.1"/>
    <property type="molecule type" value="Genomic_DNA"/>
</dbReference>
<dbReference type="Proteomes" id="UP000308836">
    <property type="component" value="Unassembled WGS sequence"/>
</dbReference>
<gene>
    <name evidence="1" type="ORF">E5336_03360</name>
</gene>
<accession>A0AC61R9C9</accession>
<evidence type="ECO:0000313" key="2">
    <source>
        <dbReference type="Proteomes" id="UP000308836"/>
    </source>
</evidence>